<name>A0A178IP80_9BACT</name>
<dbReference type="STRING" id="1184151.AW736_05265"/>
<comment type="caution">
    <text evidence="3">The sequence shown here is derived from an EMBL/GenBank/DDBJ whole genome shotgun (WGS) entry which is preliminary data.</text>
</comment>
<dbReference type="SUPFAM" id="SSF74653">
    <property type="entry name" value="TolA/TonB C-terminal domain"/>
    <property type="match status" value="1"/>
</dbReference>
<feature type="region of interest" description="Disordered" evidence="1">
    <location>
        <begin position="224"/>
        <end position="245"/>
    </location>
</feature>
<dbReference type="EMBL" id="LRRQ01000042">
    <property type="protein sequence ID" value="OAM91039.1"/>
    <property type="molecule type" value="Genomic_DNA"/>
</dbReference>
<sequence>MATDPFNDRDEQEPGFFRSYGLVLGLCLVAGGGIAWWLVSTASGPKPPPPKPQEFSMVRVALPPPPPPPPPQKPEEIQRPETPDQQMIEQEPVAADEPQERPAETPQPAGEDAAPMGTNIQGDGPPDGFGLVGRGGGSIIGGSGVGAGSGRGGSRWGWYAAQVQNAIADALRKNDKTRVADLRVTVRIWPDEAGRIRAARLNGTTGSRELDTIIEKEILTGLTLREPPPADMPSPIVLRLTAQRP</sequence>
<feature type="region of interest" description="Disordered" evidence="1">
    <location>
        <begin position="44"/>
        <end position="118"/>
    </location>
</feature>
<accession>A0A178IP80</accession>
<dbReference type="AlphaFoldDB" id="A0A178IP80"/>
<evidence type="ECO:0008006" key="5">
    <source>
        <dbReference type="Google" id="ProtNLM"/>
    </source>
</evidence>
<feature type="transmembrane region" description="Helical" evidence="2">
    <location>
        <begin position="20"/>
        <end position="39"/>
    </location>
</feature>
<keyword evidence="2" id="KW-0472">Membrane</keyword>
<proteinExistence type="predicted"/>
<protein>
    <recommendedName>
        <fullName evidence="5">TonB-dependent receptor</fullName>
    </recommendedName>
</protein>
<dbReference type="Proteomes" id="UP000078486">
    <property type="component" value="Unassembled WGS sequence"/>
</dbReference>
<keyword evidence="4" id="KW-1185">Reference proteome</keyword>
<feature type="compositionally biased region" description="Pro residues" evidence="1">
    <location>
        <begin position="62"/>
        <end position="72"/>
    </location>
</feature>
<dbReference type="RefSeq" id="WP_068769170.1">
    <property type="nucleotide sequence ID" value="NZ_CP109796.1"/>
</dbReference>
<dbReference type="Pfam" id="PF13103">
    <property type="entry name" value="TonB_2"/>
    <property type="match status" value="1"/>
</dbReference>
<organism evidence="3 4">
    <name type="scientific">Termitidicoccus mucosus</name>
    <dbReference type="NCBI Taxonomy" id="1184151"/>
    <lineage>
        <taxon>Bacteria</taxon>
        <taxon>Pseudomonadati</taxon>
        <taxon>Verrucomicrobiota</taxon>
        <taxon>Opitutia</taxon>
        <taxon>Opitutales</taxon>
        <taxon>Opitutaceae</taxon>
        <taxon>Termitidicoccus</taxon>
    </lineage>
</organism>
<evidence type="ECO:0000256" key="2">
    <source>
        <dbReference type="SAM" id="Phobius"/>
    </source>
</evidence>
<evidence type="ECO:0000256" key="1">
    <source>
        <dbReference type="SAM" id="MobiDB-lite"/>
    </source>
</evidence>
<evidence type="ECO:0000313" key="4">
    <source>
        <dbReference type="Proteomes" id="UP000078486"/>
    </source>
</evidence>
<evidence type="ECO:0000313" key="3">
    <source>
        <dbReference type="EMBL" id="OAM91039.1"/>
    </source>
</evidence>
<keyword evidence="2" id="KW-1133">Transmembrane helix</keyword>
<reference evidence="3 4" key="1">
    <citation type="submission" date="2016-01" db="EMBL/GenBank/DDBJ databases">
        <title>High potential of lignocellulose degradation of a new Verrucomicrobia species.</title>
        <authorList>
            <person name="Wang Y."/>
            <person name="Shi Y."/>
            <person name="Qiu Z."/>
            <person name="Liu S."/>
            <person name="Yang H."/>
        </authorList>
    </citation>
    <scope>NUCLEOTIDE SEQUENCE [LARGE SCALE GENOMIC DNA]</scope>
    <source>
        <strain evidence="3 4">TSB47</strain>
    </source>
</reference>
<dbReference type="OrthoDB" id="200359at2"/>
<keyword evidence="2" id="KW-0812">Transmembrane</keyword>
<gene>
    <name evidence="3" type="ORF">AW736_05265</name>
</gene>
<feature type="compositionally biased region" description="Basic and acidic residues" evidence="1">
    <location>
        <begin position="73"/>
        <end position="82"/>
    </location>
</feature>